<evidence type="ECO:0000313" key="6">
    <source>
        <dbReference type="Proteomes" id="UP000030700"/>
    </source>
</evidence>
<dbReference type="Gene3D" id="2.60.40.1930">
    <property type="match status" value="1"/>
</dbReference>
<dbReference type="Pfam" id="PF07678">
    <property type="entry name" value="TED_complement"/>
    <property type="match status" value="1"/>
</dbReference>
<dbReference type="InterPro" id="IPR051802">
    <property type="entry name" value="YfhM-like"/>
</dbReference>
<comment type="similarity">
    <text evidence="1">Belongs to the protease inhibitor I39 (alpha-2-macroglobulin) family. Bacterial alpha-2-macroglobulin subfamily.</text>
</comment>
<feature type="signal peptide" evidence="2">
    <location>
        <begin position="1"/>
        <end position="22"/>
    </location>
</feature>
<dbReference type="EMBL" id="DF820455">
    <property type="protein sequence ID" value="GAK49766.1"/>
    <property type="molecule type" value="Genomic_DNA"/>
</dbReference>
<dbReference type="SMART" id="SM01360">
    <property type="entry name" value="A2M"/>
    <property type="match status" value="1"/>
</dbReference>
<dbReference type="InterPro" id="IPR013783">
    <property type="entry name" value="Ig-like_fold"/>
</dbReference>
<dbReference type="PANTHER" id="PTHR40094">
    <property type="entry name" value="ALPHA-2-MACROGLOBULIN HOMOLOG"/>
    <property type="match status" value="1"/>
</dbReference>
<dbReference type="InterPro" id="IPR002890">
    <property type="entry name" value="MG2"/>
</dbReference>
<accession>A0A0S6VX22</accession>
<dbReference type="Proteomes" id="UP000030700">
    <property type="component" value="Unassembled WGS sequence"/>
</dbReference>
<dbReference type="InterPro" id="IPR011625">
    <property type="entry name" value="A2M_N_BRD"/>
</dbReference>
<evidence type="ECO:0000259" key="4">
    <source>
        <dbReference type="SMART" id="SM01360"/>
    </source>
</evidence>
<feature type="domain" description="Alpha-2-macroglobulin bait region" evidence="3">
    <location>
        <begin position="662"/>
        <end position="801"/>
    </location>
</feature>
<feature type="domain" description="Alpha-2-macroglobulin" evidence="4">
    <location>
        <begin position="891"/>
        <end position="979"/>
    </location>
</feature>
<dbReference type="InterPro" id="IPR041555">
    <property type="entry name" value="MG3"/>
</dbReference>
<reference evidence="5" key="1">
    <citation type="journal article" date="2015" name="PeerJ">
        <title>First genomic representation of candidate bacterial phylum KSB3 points to enhanced environmental sensing as a trigger of wastewater bulking.</title>
        <authorList>
            <person name="Sekiguchi Y."/>
            <person name="Ohashi A."/>
            <person name="Parks D.H."/>
            <person name="Yamauchi T."/>
            <person name="Tyson G.W."/>
            <person name="Hugenholtz P."/>
        </authorList>
    </citation>
    <scope>NUCLEOTIDE SEQUENCE [LARGE SCALE GENOMIC DNA]</scope>
</reference>
<keyword evidence="2" id="KW-0732">Signal</keyword>
<evidence type="ECO:0000259" key="3">
    <source>
        <dbReference type="SMART" id="SM01359"/>
    </source>
</evidence>
<sequence>MRKTGLIIWLLLCCCLTFTAFADDEEDERTYNVNCYLSTEKSFMEGEDAQIKIESQGMSSVTVRVYRVADPQAFLKDKKKINRVYIESEYIKRNPIEQFMRYANRFRASVRTYGYDLIADPDVRHQANTDIRTFLEPFSVPKSLYLGRLKEFELVKEFPWDLASEGWDWMHAYIPLGKLARGLYIVELFSKDTIAYTMVHVSKTTMLVKQTGNQVFVRVVDRETGSGVVADISIYNFQNGQQVFSGQTSAEGMLSAPIAKNTYDELMVYSVAKSATDAETDMAFSKLSLYPVPKFERMVYLYTQSPIYRPGDTIEIKGILRDFNDAAYTIPTGELEAKLSVIDPRGTETEIGATPINMFGSFLGTFETADYSPTGIYTIVATIEGKRFQGEFRVENYVKPYFKVDLTLPKKVYTPDEPVTFAIDAAYFTGNRVESGQLRYSIFRTPLRADLLESEKNIFEDPEYASRLELMDTYLANFTFDGEQWEVESNLDDYGRVGSGETTTMDKFEFSFSPAQYGADREYVYIVKAEVIDTSYAVGSASAMIKVVNSEFALQAQMGKPLYTANEDVSVTVALKRHDGKPVSKQAVQYRATLEDTSKTVAEGNVTTDKDGLATIKFKADGKGFLRVLVSAKDDAQREISQNVFTWLGQDGGTFVYTSGDVTVVLDNAEYHVGDTAHILLVSPVPDADALISLERDDIFETSQRQFSGNTMLLEVPITAKFTPNVYFQAAFVFHNQLYEQTVNIKVPPTDRVLTVEITPDKTVYVPREQGTIQVKVTDQVGNPVEAELSLAVVNEALYRISPEIAPNMWLFFYSPRWNAVNMSNALATRFYGYSRSLRERFALDYYARKIWDFEDFLHANSRYAGIKDTKDQSPPTAASEERKLFKDHILWMGQVTTDAEGRCSVPITFPDNLTEWRITAVAATKDTRLGKQTASVKTERNFFVRLNMPRHLSRADKAQGFVTVENNRDQARKVTLNVVFDGVSGSFKTKTISLKGHGQRTFEFPLTAENVGNATIRAEAVSGAESDILEEGLDILPITLPQTKSQVKLIESPNDSFSVEIPATAIPSTVSLKVGLAELTSPFGAVVEALPFVKEYPYGCVEQTTSSFLPNLLAFSAAKKLGIELPEVFNDREKLIREGLDRLYGFRNQDYGWGWWNEHESDLFMTAYVLYALSFIYQDYPDMLNLTITKRGLEWLQNALDNGEGDQNARIFGYYVLARNELVYAYMLESLFENPPDSPYFLALLILAGKTAGADDEQLNQLAEKLDSLAQTDGASAWWSSADDNAWYGSPIVATGAAIRALLAMNYDTENIARGVTYLLLHRDSSHWKSTRETAEAIYALSDYAAANPQQEAHPAVPVLLDADTIGTMEFSAQQYKNTLVVPEEKLQSGQTREIRFDVQSGKYVGNVTLSYALDDVSVAADNQGIGVTRTYYRVKNKTESVALADNEIIKAGDTILVELDLTSTAEHAEYVALEDAMPAGCLPVFNVNEYELEGVDFFEKMAYHEFGSQSANFFFKTLTPGKYYYLMQAVYPGEYHVLPTIAYQMYHPEVRGNSQSRTLTISK</sequence>
<dbReference type="InterPro" id="IPR041246">
    <property type="entry name" value="Bact_MG10"/>
</dbReference>
<proteinExistence type="inferred from homology"/>
<dbReference type="SUPFAM" id="SSF49373">
    <property type="entry name" value="Invasin/intimin cell-adhesion fragments"/>
    <property type="match status" value="1"/>
</dbReference>
<dbReference type="CDD" id="cd02891">
    <property type="entry name" value="A2M_like"/>
    <property type="match status" value="1"/>
</dbReference>
<gene>
    <name evidence="5" type="ORF">U14_00990</name>
</gene>
<keyword evidence="6" id="KW-1185">Reference proteome</keyword>
<evidence type="ECO:0000313" key="5">
    <source>
        <dbReference type="EMBL" id="GAK49766.1"/>
    </source>
</evidence>
<dbReference type="PANTHER" id="PTHR40094:SF1">
    <property type="entry name" value="UBIQUITIN DOMAIN-CONTAINING PROTEIN"/>
    <property type="match status" value="1"/>
</dbReference>
<feature type="chain" id="PRO_5006631496" evidence="2">
    <location>
        <begin position="23"/>
        <end position="1565"/>
    </location>
</feature>
<dbReference type="Pfam" id="PF00207">
    <property type="entry name" value="A2M"/>
    <property type="match status" value="1"/>
</dbReference>
<protein>
    <submittedName>
        <fullName evidence="5">Alpha-2-macroglobulin domain protein</fullName>
    </submittedName>
</protein>
<dbReference type="InterPro" id="IPR008964">
    <property type="entry name" value="Invasin/intimin_cell_adhesion"/>
</dbReference>
<dbReference type="Gene3D" id="2.60.40.10">
    <property type="entry name" value="Immunoglobulins"/>
    <property type="match status" value="2"/>
</dbReference>
<evidence type="ECO:0000256" key="1">
    <source>
        <dbReference type="ARBA" id="ARBA00010556"/>
    </source>
</evidence>
<dbReference type="Pfam" id="PF01835">
    <property type="entry name" value="MG2"/>
    <property type="match status" value="1"/>
</dbReference>
<evidence type="ECO:0000256" key="2">
    <source>
        <dbReference type="SAM" id="SignalP"/>
    </source>
</evidence>
<dbReference type="InterPro" id="IPR011626">
    <property type="entry name" value="Alpha-macroglobulin_TED"/>
</dbReference>
<dbReference type="Pfam" id="PF17973">
    <property type="entry name" value="bMG10"/>
    <property type="match status" value="1"/>
</dbReference>
<dbReference type="Pfam" id="PF07703">
    <property type="entry name" value="A2M_BRD"/>
    <property type="match status" value="1"/>
</dbReference>
<dbReference type="STRING" id="1499966.U14_00990"/>
<dbReference type="SUPFAM" id="SSF48239">
    <property type="entry name" value="Terpenoid cyclases/Protein prenyltransferases"/>
    <property type="match status" value="1"/>
</dbReference>
<dbReference type="Gene3D" id="1.50.10.20">
    <property type="match status" value="1"/>
</dbReference>
<dbReference type="InterPro" id="IPR047565">
    <property type="entry name" value="Alpha-macroglob_thiol-ester_cl"/>
</dbReference>
<name>A0A0S6VX22_9BACT</name>
<dbReference type="GO" id="GO:0005615">
    <property type="term" value="C:extracellular space"/>
    <property type="evidence" value="ECO:0007669"/>
    <property type="project" value="InterPro"/>
</dbReference>
<dbReference type="InterPro" id="IPR008930">
    <property type="entry name" value="Terpenoid_cyclase/PrenylTrfase"/>
</dbReference>
<dbReference type="HOGENOM" id="CLU_002018_1_0_0"/>
<dbReference type="Pfam" id="PF17791">
    <property type="entry name" value="MG3"/>
    <property type="match status" value="1"/>
</dbReference>
<dbReference type="InterPro" id="IPR001599">
    <property type="entry name" value="Macroglobln_a2"/>
</dbReference>
<dbReference type="GO" id="GO:0004866">
    <property type="term" value="F:endopeptidase inhibitor activity"/>
    <property type="evidence" value="ECO:0007669"/>
    <property type="project" value="InterPro"/>
</dbReference>
<dbReference type="Gene3D" id="2.20.130.20">
    <property type="match status" value="1"/>
</dbReference>
<organism evidence="5">
    <name type="scientific">Candidatus Moduliflexus flocculans</name>
    <dbReference type="NCBI Taxonomy" id="1499966"/>
    <lineage>
        <taxon>Bacteria</taxon>
        <taxon>Candidatus Moduliflexota</taxon>
        <taxon>Candidatus Moduliflexia</taxon>
        <taxon>Candidatus Moduliflexales</taxon>
        <taxon>Candidatus Moduliflexaceae</taxon>
    </lineage>
</organism>
<dbReference type="SMART" id="SM01359">
    <property type="entry name" value="A2M_N_2"/>
    <property type="match status" value="1"/>
</dbReference>
<dbReference type="SMART" id="SM01419">
    <property type="entry name" value="Thiol-ester_cl"/>
    <property type="match status" value="1"/>
</dbReference>